<dbReference type="SMART" id="SM00225">
    <property type="entry name" value="BTB"/>
    <property type="match status" value="1"/>
</dbReference>
<dbReference type="CDD" id="cd18315">
    <property type="entry name" value="BTB_POZ_BAB-like"/>
    <property type="match status" value="1"/>
</dbReference>
<dbReference type="PANTHER" id="PTHR23110">
    <property type="entry name" value="BTB DOMAIN TRANSCRIPTION FACTOR"/>
    <property type="match status" value="1"/>
</dbReference>
<accession>A0ABP1QYT6</accession>
<feature type="region of interest" description="Disordered" evidence="3">
    <location>
        <begin position="467"/>
        <end position="492"/>
    </location>
</feature>
<gene>
    <name evidence="6" type="ORF">ODALV1_LOCUS16264</name>
</gene>
<reference evidence="6 7" key="1">
    <citation type="submission" date="2024-08" db="EMBL/GenBank/DDBJ databases">
        <authorList>
            <person name="Cucini C."/>
            <person name="Frati F."/>
        </authorList>
    </citation>
    <scope>NUCLEOTIDE SEQUENCE [LARGE SCALE GENOMIC DNA]</scope>
</reference>
<protein>
    <submittedName>
        <fullName evidence="6">Uncharacterized protein</fullName>
    </submittedName>
</protein>
<keyword evidence="1" id="KW-0539">Nucleus</keyword>
<feature type="region of interest" description="Disordered" evidence="3">
    <location>
        <begin position="128"/>
        <end position="323"/>
    </location>
</feature>
<feature type="compositionally biased region" description="Polar residues" evidence="3">
    <location>
        <begin position="203"/>
        <end position="234"/>
    </location>
</feature>
<dbReference type="PROSITE" id="PS50157">
    <property type="entry name" value="ZINC_FINGER_C2H2_2"/>
    <property type="match status" value="1"/>
</dbReference>
<evidence type="ECO:0000259" key="4">
    <source>
        <dbReference type="PROSITE" id="PS50097"/>
    </source>
</evidence>
<dbReference type="InterPro" id="IPR013087">
    <property type="entry name" value="Znf_C2H2_type"/>
</dbReference>
<evidence type="ECO:0000256" key="1">
    <source>
        <dbReference type="ARBA" id="ARBA00023242"/>
    </source>
</evidence>
<dbReference type="SUPFAM" id="SSF57667">
    <property type="entry name" value="beta-beta-alpha zinc fingers"/>
    <property type="match status" value="1"/>
</dbReference>
<evidence type="ECO:0000313" key="6">
    <source>
        <dbReference type="EMBL" id="CAL8113990.1"/>
    </source>
</evidence>
<evidence type="ECO:0000256" key="2">
    <source>
        <dbReference type="PROSITE-ProRule" id="PRU00042"/>
    </source>
</evidence>
<proteinExistence type="predicted"/>
<evidence type="ECO:0000256" key="3">
    <source>
        <dbReference type="SAM" id="MobiDB-lite"/>
    </source>
</evidence>
<sequence length="506" mass="54753">MTLPQSSSQQQQSQHFLLKWNNHRSNMVNVFETLLQAENLVDVTIAVEGKFLKAHKIVLSACSPYFESMFVSQTPSEKHPILIFHDMKFAHLKTLLDFMYRGEISIDERDLSDVLKVAEALSIRGLSSFESDDEDSEKSSEPGPSSSNSVNTPSTSNNTGDAGGETFCNAPPPTKGSKNSHTSPQGPSSSSSSSTVNEPSSSKGNAHSFNNHTYSGNASTGQSDNHSSGKNSGCDSVKVKNSSSTKEKSSSKSNGVSGHGKSGSKSSVVQENNVTVAASASGAPAVVPVKRKRGRQPKSRPVPASQPPPPPIVVKPPPTTDQQFNFATAKAPLPPRQGVRRRIPRRFSGVASRIKREKLDPGSNDAEQEDTEMFDAALLGADLGSEPLSEMSVRGLDLFKYASVEDGVYKCIACEKLRIPKTFKNKYSFQRHAFLYHEGNMRKVFPCPVCSREFSRPDKMKNHLRSVHEGGTKDAGGSGSNGHSPINDDPNTVLVKGTELHETCDF</sequence>
<dbReference type="InterPro" id="IPR051095">
    <property type="entry name" value="Dros_DevTransReg"/>
</dbReference>
<comment type="caution">
    <text evidence="6">The sequence shown here is derived from an EMBL/GenBank/DDBJ whole genome shotgun (WGS) entry which is preliminary data.</text>
</comment>
<dbReference type="Pfam" id="PF00651">
    <property type="entry name" value="BTB"/>
    <property type="match status" value="1"/>
</dbReference>
<keyword evidence="2" id="KW-0479">Metal-binding</keyword>
<keyword evidence="2" id="KW-0862">Zinc</keyword>
<organism evidence="6 7">
    <name type="scientific">Orchesella dallaii</name>
    <dbReference type="NCBI Taxonomy" id="48710"/>
    <lineage>
        <taxon>Eukaryota</taxon>
        <taxon>Metazoa</taxon>
        <taxon>Ecdysozoa</taxon>
        <taxon>Arthropoda</taxon>
        <taxon>Hexapoda</taxon>
        <taxon>Collembola</taxon>
        <taxon>Entomobryomorpha</taxon>
        <taxon>Entomobryoidea</taxon>
        <taxon>Orchesellidae</taxon>
        <taxon>Orchesellinae</taxon>
        <taxon>Orchesella</taxon>
    </lineage>
</organism>
<feature type="domain" description="C2H2-type" evidence="5">
    <location>
        <begin position="445"/>
        <end position="473"/>
    </location>
</feature>
<dbReference type="SUPFAM" id="SSF54695">
    <property type="entry name" value="POZ domain"/>
    <property type="match status" value="1"/>
</dbReference>
<dbReference type="InterPro" id="IPR011333">
    <property type="entry name" value="SKP1/BTB/POZ_sf"/>
</dbReference>
<feature type="compositionally biased region" description="Low complexity" evidence="3">
    <location>
        <begin position="263"/>
        <end position="288"/>
    </location>
</feature>
<dbReference type="InterPro" id="IPR000210">
    <property type="entry name" value="BTB/POZ_dom"/>
</dbReference>
<dbReference type="EMBL" id="CAXLJM020000049">
    <property type="protein sequence ID" value="CAL8113990.1"/>
    <property type="molecule type" value="Genomic_DNA"/>
</dbReference>
<keyword evidence="2" id="KW-0863">Zinc-finger</keyword>
<dbReference type="PANTHER" id="PTHR23110:SF109">
    <property type="entry name" value="FI07618P-RELATED"/>
    <property type="match status" value="1"/>
</dbReference>
<dbReference type="PROSITE" id="PS00028">
    <property type="entry name" value="ZINC_FINGER_C2H2_1"/>
    <property type="match status" value="1"/>
</dbReference>
<dbReference type="InterPro" id="IPR036236">
    <property type="entry name" value="Znf_C2H2_sf"/>
</dbReference>
<feature type="compositionally biased region" description="Low complexity" evidence="3">
    <location>
        <begin position="180"/>
        <end position="202"/>
    </location>
</feature>
<dbReference type="Pfam" id="PF00096">
    <property type="entry name" value="zf-C2H2"/>
    <property type="match status" value="1"/>
</dbReference>
<dbReference type="PROSITE" id="PS50097">
    <property type="entry name" value="BTB"/>
    <property type="match status" value="1"/>
</dbReference>
<feature type="compositionally biased region" description="Low complexity" evidence="3">
    <location>
        <begin position="141"/>
        <end position="160"/>
    </location>
</feature>
<dbReference type="Gene3D" id="3.30.710.10">
    <property type="entry name" value="Potassium Channel Kv1.1, Chain A"/>
    <property type="match status" value="1"/>
</dbReference>
<dbReference type="Proteomes" id="UP001642540">
    <property type="component" value="Unassembled WGS sequence"/>
</dbReference>
<evidence type="ECO:0000313" key="7">
    <source>
        <dbReference type="Proteomes" id="UP001642540"/>
    </source>
</evidence>
<feature type="domain" description="BTB" evidence="4">
    <location>
        <begin position="41"/>
        <end position="108"/>
    </location>
</feature>
<evidence type="ECO:0000259" key="5">
    <source>
        <dbReference type="PROSITE" id="PS50157"/>
    </source>
</evidence>
<dbReference type="Gene3D" id="3.30.160.60">
    <property type="entry name" value="Classic Zinc Finger"/>
    <property type="match status" value="1"/>
</dbReference>
<keyword evidence="7" id="KW-1185">Reference proteome</keyword>
<name>A0ABP1QYT6_9HEXA</name>
<feature type="compositionally biased region" description="Basic residues" evidence="3">
    <location>
        <begin position="289"/>
        <end position="298"/>
    </location>
</feature>
<dbReference type="SMART" id="SM00355">
    <property type="entry name" value="ZnF_C2H2"/>
    <property type="match status" value="2"/>
</dbReference>
<feature type="compositionally biased region" description="Pro residues" evidence="3">
    <location>
        <begin position="304"/>
        <end position="319"/>
    </location>
</feature>